<comment type="caution">
    <text evidence="1">The sequence shown here is derived from an EMBL/GenBank/DDBJ whole genome shotgun (WGS) entry which is preliminary data.</text>
</comment>
<name>A0A978VJ52_ZIZJJ</name>
<dbReference type="Proteomes" id="UP000813462">
    <property type="component" value="Unassembled WGS sequence"/>
</dbReference>
<sequence>MVSKPWRIIPRPLMESVLNNHAQHHRVPQPLILHGPRGVGKTTLLLERLLSEWSKGPHLAGYVDFAESIKDHHPQFNQSFPWASWSNCPSPTLSDCRNKLEECLESMAHMGVKLGTISSHQIFSTLNKWHGLNTALASVIGGNDKSKTKIAEKVSKSVLWDRAVFALSARCNAQEIDGVLGLNEKGKSLPIEESSYYREAIVALRLAKEVIRIQHGWRANAIAHLNQTGGFSRSLANSCTDWPCLLLELLSQAAEIDNFQPKLVINNIDVLKNAILLPGESSVNASMYHDSLIWRIIALGANERSLPVILVTSDSYYSYRAYMDFGFPDIFVSRETFGWTPQEAKIHMVTDYFNNSEWTVIVEVLGPNPRHLFELYALKQSNYYQKVMDEKGSSFEDIIDAYLAYLQITVVNPAMDRALALVQKFAVDAQSGKISKDKLRFGAPWRHPPQTDDPTLCFEWAKIQMMDFVQSLVNTEFGINYLADCSLEIFDDPSAVALLEIGLLYSQRDPSFIRPISKGIQRCLVRWLVQERMQMSSGNLLRYLWQRIMRGRSYRHLMLQEGALKCHRDFHFDTIKDIEVTIRNLGSYGLMGTENLQALIHMDIEVMTVLSSETLDIKDLQDLI</sequence>
<evidence type="ECO:0008006" key="3">
    <source>
        <dbReference type="Google" id="ProtNLM"/>
    </source>
</evidence>
<protein>
    <recommendedName>
        <fullName evidence="3">Embryo defective 1381</fullName>
    </recommendedName>
</protein>
<evidence type="ECO:0000313" key="2">
    <source>
        <dbReference type="Proteomes" id="UP000813462"/>
    </source>
</evidence>
<reference evidence="1" key="1">
    <citation type="journal article" date="2021" name="Front. Plant Sci.">
        <title>Chromosome-Scale Genome Assembly for Chinese Sour Jujube and Insights Into Its Genome Evolution and Domestication Signature.</title>
        <authorList>
            <person name="Shen L.-Y."/>
            <person name="Luo H."/>
            <person name="Wang X.-L."/>
            <person name="Wang X.-M."/>
            <person name="Qiu X.-J."/>
            <person name="Liu H."/>
            <person name="Zhou S.-S."/>
            <person name="Jia K.-H."/>
            <person name="Nie S."/>
            <person name="Bao Y.-T."/>
            <person name="Zhang R.-G."/>
            <person name="Yun Q.-Z."/>
            <person name="Chai Y.-H."/>
            <person name="Lu J.-Y."/>
            <person name="Li Y."/>
            <person name="Zhao S.-W."/>
            <person name="Mao J.-F."/>
            <person name="Jia S.-G."/>
            <person name="Mao Y.-M."/>
        </authorList>
    </citation>
    <scope>NUCLEOTIDE SEQUENCE</scope>
    <source>
        <strain evidence="1">AT0</strain>
        <tissue evidence="1">Leaf</tissue>
    </source>
</reference>
<dbReference type="SUPFAM" id="SSF52540">
    <property type="entry name" value="P-loop containing nucleoside triphosphate hydrolases"/>
    <property type="match status" value="1"/>
</dbReference>
<dbReference type="InterPro" id="IPR027417">
    <property type="entry name" value="P-loop_NTPase"/>
</dbReference>
<dbReference type="AlphaFoldDB" id="A0A978VJ52"/>
<proteinExistence type="predicted"/>
<gene>
    <name evidence="1" type="ORF">FEM48_Zijuj04G0096800</name>
</gene>
<accession>A0A978VJ52</accession>
<organism evidence="1 2">
    <name type="scientific">Ziziphus jujuba var. spinosa</name>
    <dbReference type="NCBI Taxonomy" id="714518"/>
    <lineage>
        <taxon>Eukaryota</taxon>
        <taxon>Viridiplantae</taxon>
        <taxon>Streptophyta</taxon>
        <taxon>Embryophyta</taxon>
        <taxon>Tracheophyta</taxon>
        <taxon>Spermatophyta</taxon>
        <taxon>Magnoliopsida</taxon>
        <taxon>eudicotyledons</taxon>
        <taxon>Gunneridae</taxon>
        <taxon>Pentapetalae</taxon>
        <taxon>rosids</taxon>
        <taxon>fabids</taxon>
        <taxon>Rosales</taxon>
        <taxon>Rhamnaceae</taxon>
        <taxon>Paliureae</taxon>
        <taxon>Ziziphus</taxon>
    </lineage>
</organism>
<evidence type="ECO:0000313" key="1">
    <source>
        <dbReference type="EMBL" id="KAH7533121.1"/>
    </source>
</evidence>
<dbReference type="PANTHER" id="PTHR36017:SF1">
    <property type="entry name" value="EMBRYO DEFECTIVE 1381"/>
    <property type="match status" value="1"/>
</dbReference>
<dbReference type="EMBL" id="JAEACU010000004">
    <property type="protein sequence ID" value="KAH7533121.1"/>
    <property type="molecule type" value="Genomic_DNA"/>
</dbReference>
<dbReference type="PANTHER" id="PTHR36017">
    <property type="entry name" value="EMBRYO DEFECTIVE 1381"/>
    <property type="match status" value="1"/>
</dbReference>